<dbReference type="EMBL" id="MFAF01000083">
    <property type="protein sequence ID" value="OGD75083.1"/>
    <property type="molecule type" value="Genomic_DNA"/>
</dbReference>
<organism evidence="1 2">
    <name type="scientific">Candidatus Coatesbacteria bacterium RBG_13_66_14</name>
    <dbReference type="NCBI Taxonomy" id="1817816"/>
    <lineage>
        <taxon>Bacteria</taxon>
        <taxon>Candidatus Coatesiibacteriota</taxon>
    </lineage>
</organism>
<protein>
    <recommendedName>
        <fullName evidence="3">3-keto-disaccharide hydrolase domain-containing protein</fullName>
    </recommendedName>
</protein>
<accession>A0A1F5F605</accession>
<dbReference type="Proteomes" id="UP000177187">
    <property type="component" value="Unassembled WGS sequence"/>
</dbReference>
<proteinExistence type="predicted"/>
<gene>
    <name evidence="1" type="ORF">A2Y64_05990</name>
</gene>
<dbReference type="AlphaFoldDB" id="A0A1F5F605"/>
<sequence length="192" mass="21809">MYRYILLILVVLATFTSADVLFFEDFTSGNLDGWTLEPGEIGQRWIISSQHFFTGPFGVICEKGQDQDERLISPAVCLTSDIVINFHWTTSYTWFVSPHDNGDYSLEIREAGGPGEWVEIWNEEGFGLFDNWVWNESEIGIGEYWWGHDVQFAWRIVADKAADAWLDTITVSDGGSSDVQETTFGAIKATFR</sequence>
<evidence type="ECO:0008006" key="3">
    <source>
        <dbReference type="Google" id="ProtNLM"/>
    </source>
</evidence>
<evidence type="ECO:0000313" key="1">
    <source>
        <dbReference type="EMBL" id="OGD75083.1"/>
    </source>
</evidence>
<comment type="caution">
    <text evidence="1">The sequence shown here is derived from an EMBL/GenBank/DDBJ whole genome shotgun (WGS) entry which is preliminary data.</text>
</comment>
<dbReference type="Gene3D" id="2.60.120.200">
    <property type="match status" value="1"/>
</dbReference>
<evidence type="ECO:0000313" key="2">
    <source>
        <dbReference type="Proteomes" id="UP000177187"/>
    </source>
</evidence>
<name>A0A1F5F605_9BACT</name>
<reference evidence="1 2" key="1">
    <citation type="journal article" date="2016" name="Nat. Commun.">
        <title>Thousands of microbial genomes shed light on interconnected biogeochemical processes in an aquifer system.</title>
        <authorList>
            <person name="Anantharaman K."/>
            <person name="Brown C.T."/>
            <person name="Hug L.A."/>
            <person name="Sharon I."/>
            <person name="Castelle C.J."/>
            <person name="Probst A.J."/>
            <person name="Thomas B.C."/>
            <person name="Singh A."/>
            <person name="Wilkins M.J."/>
            <person name="Karaoz U."/>
            <person name="Brodie E.L."/>
            <person name="Williams K.H."/>
            <person name="Hubbard S.S."/>
            <person name="Banfield J.F."/>
        </authorList>
    </citation>
    <scope>NUCLEOTIDE SEQUENCE [LARGE SCALE GENOMIC DNA]</scope>
</reference>